<name>A0A6L5YP29_9FIRM</name>
<dbReference type="Proteomes" id="UP000474024">
    <property type="component" value="Unassembled WGS sequence"/>
</dbReference>
<sequence>MLPGVYEAYKKDHSLYYRSSITCRGKHISLGSYETEADASQAYQTACEILDHPDVSLEELIHKPSLLSFEKIVTLTNYRDNRLYIGNPIYLKKGYFIYYLSQTEELKFDIDDLFYYTEHKILRRQGHLYVNDYGMQITLLSRYGIKAHAVAGRDYSFINGDPFDFRYANIEVINPYYGVCRTQHSGTTRYAAKIHINGNISLGYFSSAEKAAIAYNKAVDLARRHGINRNYPENYIESLSASEYADIYTRIRLSSNYYHYLKRLPD</sequence>
<dbReference type="RefSeq" id="WP_154428763.1">
    <property type="nucleotide sequence ID" value="NZ_VUNI01000003.1"/>
</dbReference>
<evidence type="ECO:0000313" key="2">
    <source>
        <dbReference type="Proteomes" id="UP000474024"/>
    </source>
</evidence>
<dbReference type="GO" id="GO:0003677">
    <property type="term" value="F:DNA binding"/>
    <property type="evidence" value="ECO:0007669"/>
    <property type="project" value="InterPro"/>
</dbReference>
<accession>A0A6L5YP29</accession>
<evidence type="ECO:0000313" key="1">
    <source>
        <dbReference type="EMBL" id="MST74028.1"/>
    </source>
</evidence>
<reference evidence="1 2" key="1">
    <citation type="submission" date="2019-08" db="EMBL/GenBank/DDBJ databases">
        <title>In-depth cultivation of the pig gut microbiome towards novel bacterial diversity and tailored functional studies.</title>
        <authorList>
            <person name="Wylensek D."/>
            <person name="Hitch T.C.A."/>
            <person name="Clavel T."/>
        </authorList>
    </citation>
    <scope>NUCLEOTIDE SEQUENCE [LARGE SCALE GENOMIC DNA]</scope>
    <source>
        <strain evidence="1 2">MUC/MUC-530-WT-4D</strain>
    </source>
</reference>
<organism evidence="1 2">
    <name type="scientific">Roseburia porci</name>
    <dbReference type="NCBI Taxonomy" id="2605790"/>
    <lineage>
        <taxon>Bacteria</taxon>
        <taxon>Bacillati</taxon>
        <taxon>Bacillota</taxon>
        <taxon>Clostridia</taxon>
        <taxon>Lachnospirales</taxon>
        <taxon>Lachnospiraceae</taxon>
        <taxon>Roseburia</taxon>
    </lineage>
</organism>
<dbReference type="EMBL" id="VUNI01000003">
    <property type="protein sequence ID" value="MST74028.1"/>
    <property type="molecule type" value="Genomic_DNA"/>
</dbReference>
<dbReference type="GO" id="GO:0003700">
    <property type="term" value="F:DNA-binding transcription factor activity"/>
    <property type="evidence" value="ECO:0007669"/>
    <property type="project" value="InterPro"/>
</dbReference>
<keyword evidence="2" id="KW-1185">Reference proteome</keyword>
<dbReference type="Gene3D" id="3.30.730.10">
    <property type="entry name" value="AP2/ERF domain"/>
    <property type="match status" value="1"/>
</dbReference>
<gene>
    <name evidence="1" type="ORF">FYJ75_03115</name>
</gene>
<dbReference type="SUPFAM" id="SSF54171">
    <property type="entry name" value="DNA-binding domain"/>
    <property type="match status" value="1"/>
</dbReference>
<dbReference type="InterPro" id="IPR036955">
    <property type="entry name" value="AP2/ERF_dom_sf"/>
</dbReference>
<evidence type="ECO:0008006" key="3">
    <source>
        <dbReference type="Google" id="ProtNLM"/>
    </source>
</evidence>
<proteinExistence type="predicted"/>
<comment type="caution">
    <text evidence="1">The sequence shown here is derived from an EMBL/GenBank/DDBJ whole genome shotgun (WGS) entry which is preliminary data.</text>
</comment>
<protein>
    <recommendedName>
        <fullName evidence="3">AP2/ERF domain-containing protein</fullName>
    </recommendedName>
</protein>
<dbReference type="AlphaFoldDB" id="A0A6L5YP29"/>
<dbReference type="InterPro" id="IPR016177">
    <property type="entry name" value="DNA-bd_dom_sf"/>
</dbReference>